<proteinExistence type="predicted"/>
<evidence type="ECO:0000313" key="2">
    <source>
        <dbReference type="Proteomes" id="UP000683000"/>
    </source>
</evidence>
<protein>
    <submittedName>
        <fullName evidence="1">Uncharacterized protein</fullName>
    </submittedName>
</protein>
<organism evidence="1 2">
    <name type="scientific">Boletus reticuloceps</name>
    <dbReference type="NCBI Taxonomy" id="495285"/>
    <lineage>
        <taxon>Eukaryota</taxon>
        <taxon>Fungi</taxon>
        <taxon>Dikarya</taxon>
        <taxon>Basidiomycota</taxon>
        <taxon>Agaricomycotina</taxon>
        <taxon>Agaricomycetes</taxon>
        <taxon>Agaricomycetidae</taxon>
        <taxon>Boletales</taxon>
        <taxon>Boletineae</taxon>
        <taxon>Boletaceae</taxon>
        <taxon>Boletoideae</taxon>
        <taxon>Boletus</taxon>
    </lineage>
</organism>
<evidence type="ECO:0000313" key="1">
    <source>
        <dbReference type="EMBL" id="KAG6379260.1"/>
    </source>
</evidence>
<name>A0A8I2YW64_9AGAM</name>
<sequence length="175" mass="19756">MVVVPPVIQRGSRLPLGTDRNDMHRKSMHRYSRGLLRSPKSPVQPPALPPSGKYCILVSIPFSYRPGPACLAVRDITDVPLGCNITSFDHVSPWMKPQGGPRTRHALPDTVTSGFGDLRDSYQLPRPYWARGLKCHFSNQQTWCFVVDAEVAWIPMNMDKEGAFERPNRDEMARV</sequence>
<comment type="caution">
    <text evidence="1">The sequence shown here is derived from an EMBL/GenBank/DDBJ whole genome shotgun (WGS) entry which is preliminary data.</text>
</comment>
<keyword evidence="2" id="KW-1185">Reference proteome</keyword>
<dbReference type="Proteomes" id="UP000683000">
    <property type="component" value="Unassembled WGS sequence"/>
</dbReference>
<dbReference type="EMBL" id="JAGFBS010000005">
    <property type="protein sequence ID" value="KAG6379260.1"/>
    <property type="molecule type" value="Genomic_DNA"/>
</dbReference>
<gene>
    <name evidence="1" type="ORF">JVT61DRAFT_11710</name>
</gene>
<accession>A0A8I2YW64</accession>
<dbReference type="AlphaFoldDB" id="A0A8I2YW64"/>
<reference evidence="1" key="1">
    <citation type="submission" date="2021-03" db="EMBL/GenBank/DDBJ databases">
        <title>Evolutionary innovations through gain and loss of genes in the ectomycorrhizal Boletales.</title>
        <authorList>
            <person name="Wu G."/>
            <person name="Miyauchi S."/>
            <person name="Morin E."/>
            <person name="Yang Z.-L."/>
            <person name="Xu J."/>
            <person name="Martin F.M."/>
        </authorList>
    </citation>
    <scope>NUCLEOTIDE SEQUENCE</scope>
    <source>
        <strain evidence="1">BR01</strain>
    </source>
</reference>